<dbReference type="RefSeq" id="WP_154306539.1">
    <property type="nucleotide sequence ID" value="NZ_WKKI01000004.1"/>
</dbReference>
<dbReference type="Gene3D" id="3.30.70.1490">
    <property type="entry name" value="Cysteine protease Prp"/>
    <property type="match status" value="1"/>
</dbReference>
<evidence type="ECO:0000256" key="3">
    <source>
        <dbReference type="ARBA" id="ARBA00022801"/>
    </source>
</evidence>
<evidence type="ECO:0000256" key="6">
    <source>
        <dbReference type="ARBA" id="ARBA00044538"/>
    </source>
</evidence>
<gene>
    <name evidence="7" type="ORF">GJU40_04405</name>
</gene>
<evidence type="ECO:0000256" key="4">
    <source>
        <dbReference type="ARBA" id="ARBA00022807"/>
    </source>
</evidence>
<keyword evidence="4" id="KW-0788">Thiol protease</keyword>
<dbReference type="NCBIfam" id="NF011126">
    <property type="entry name" value="PRK14553.1-6"/>
    <property type="match status" value="1"/>
</dbReference>
<name>A0A7X2IXC7_9BACI</name>
<keyword evidence="2 7" id="KW-0645">Protease</keyword>
<comment type="similarity">
    <text evidence="5">Belongs to the Prp family.</text>
</comment>
<reference evidence="7 8" key="1">
    <citation type="submission" date="2019-11" db="EMBL/GenBank/DDBJ databases">
        <title>Bacillus lacus genome.</title>
        <authorList>
            <person name="Allen C.J."/>
            <person name="Newman J.D."/>
        </authorList>
    </citation>
    <scope>NUCLEOTIDE SEQUENCE [LARGE SCALE GENOMIC DNA]</scope>
    <source>
        <strain evidence="7 8">KCTC 33946</strain>
    </source>
</reference>
<comment type="caution">
    <text evidence="7">The sequence shown here is derived from an EMBL/GenBank/DDBJ whole genome shotgun (WGS) entry which is preliminary data.</text>
</comment>
<keyword evidence="8" id="KW-1185">Reference proteome</keyword>
<evidence type="ECO:0000313" key="7">
    <source>
        <dbReference type="EMBL" id="MRX71414.1"/>
    </source>
</evidence>
<dbReference type="InterPro" id="IPR007422">
    <property type="entry name" value="Peptidase_Prp"/>
</dbReference>
<dbReference type="Pfam" id="PF04327">
    <property type="entry name" value="Peptidase_Prp"/>
    <property type="match status" value="1"/>
</dbReference>
<protein>
    <recommendedName>
        <fullName evidence="6">Ribosomal processing cysteine protease Prp</fullName>
    </recommendedName>
</protein>
<evidence type="ECO:0000256" key="2">
    <source>
        <dbReference type="ARBA" id="ARBA00022670"/>
    </source>
</evidence>
<dbReference type="OrthoDB" id="48998at2"/>
<evidence type="ECO:0000313" key="8">
    <source>
        <dbReference type="Proteomes" id="UP000448867"/>
    </source>
</evidence>
<accession>A0A7X2IXC7</accession>
<dbReference type="SUPFAM" id="SSF118010">
    <property type="entry name" value="TM1457-like"/>
    <property type="match status" value="1"/>
</dbReference>
<dbReference type="GO" id="GO:0006508">
    <property type="term" value="P:proteolysis"/>
    <property type="evidence" value="ECO:0007669"/>
    <property type="project" value="UniProtKB-KW"/>
</dbReference>
<dbReference type="GO" id="GO:0042254">
    <property type="term" value="P:ribosome biogenesis"/>
    <property type="evidence" value="ECO:0007669"/>
    <property type="project" value="UniProtKB-KW"/>
</dbReference>
<proteinExistence type="inferred from homology"/>
<evidence type="ECO:0000256" key="1">
    <source>
        <dbReference type="ARBA" id="ARBA00022517"/>
    </source>
</evidence>
<keyword evidence="1" id="KW-0690">Ribosome biogenesis</keyword>
<keyword evidence="3" id="KW-0378">Hydrolase</keyword>
<dbReference type="EMBL" id="WKKI01000004">
    <property type="protein sequence ID" value="MRX71414.1"/>
    <property type="molecule type" value="Genomic_DNA"/>
</dbReference>
<sequence>MIRAGFNRSKDGYIRSFTLTGHAEFAEHGKDLVCAGASAVVFGSVNAVAALTGVEPDIELADEKGGYFSCRIPGNLEKEASAQIQLLLEGLVVSLQTIEADYGEYIQVISHDE</sequence>
<dbReference type="Proteomes" id="UP000448867">
    <property type="component" value="Unassembled WGS sequence"/>
</dbReference>
<dbReference type="AlphaFoldDB" id="A0A7X2IXC7"/>
<dbReference type="GO" id="GO:0008234">
    <property type="term" value="F:cysteine-type peptidase activity"/>
    <property type="evidence" value="ECO:0007669"/>
    <property type="project" value="UniProtKB-KW"/>
</dbReference>
<dbReference type="PANTHER" id="PTHR39178:SF1">
    <property type="entry name" value="RIBOSOMAL-PROCESSING CYSTEINE PROTEASE PRP"/>
    <property type="match status" value="1"/>
</dbReference>
<dbReference type="CDD" id="cd16332">
    <property type="entry name" value="Prp-like"/>
    <property type="match status" value="1"/>
</dbReference>
<dbReference type="PANTHER" id="PTHR39178">
    <property type="entry name" value="HYPOTHETICAL RIBOSOME-ASSOCIATED PROTEIN"/>
    <property type="match status" value="1"/>
</dbReference>
<dbReference type="InterPro" id="IPR036764">
    <property type="entry name" value="Peptidase_Prp_sf"/>
</dbReference>
<organism evidence="7 8">
    <name type="scientific">Metabacillus lacus</name>
    <dbReference type="NCBI Taxonomy" id="1983721"/>
    <lineage>
        <taxon>Bacteria</taxon>
        <taxon>Bacillati</taxon>
        <taxon>Bacillota</taxon>
        <taxon>Bacilli</taxon>
        <taxon>Bacillales</taxon>
        <taxon>Bacillaceae</taxon>
        <taxon>Metabacillus</taxon>
    </lineage>
</organism>
<evidence type="ECO:0000256" key="5">
    <source>
        <dbReference type="ARBA" id="ARBA00044503"/>
    </source>
</evidence>